<dbReference type="RefSeq" id="WP_370090933.1">
    <property type="nucleotide sequence ID" value="NZ_JBGBZN010000001.1"/>
</dbReference>
<dbReference type="Proteomes" id="UP001565474">
    <property type="component" value="Unassembled WGS sequence"/>
</dbReference>
<accession>A0ABV4G714</accession>
<proteinExistence type="inferred from homology"/>
<evidence type="ECO:0000313" key="4">
    <source>
        <dbReference type="Proteomes" id="UP001565474"/>
    </source>
</evidence>
<dbReference type="PANTHER" id="PTHR30629:SF2">
    <property type="entry name" value="PROPHAGE INTEGRASE INTS-RELATED"/>
    <property type="match status" value="1"/>
</dbReference>
<dbReference type="InterPro" id="IPR011010">
    <property type="entry name" value="DNA_brk_join_enz"/>
</dbReference>
<keyword evidence="4" id="KW-1185">Reference proteome</keyword>
<dbReference type="EMBL" id="JBGBZN010000001">
    <property type="protein sequence ID" value="MEY9467702.1"/>
    <property type="molecule type" value="Genomic_DNA"/>
</dbReference>
<evidence type="ECO:0008006" key="5">
    <source>
        <dbReference type="Google" id="ProtNLM"/>
    </source>
</evidence>
<dbReference type="PANTHER" id="PTHR30629">
    <property type="entry name" value="PROPHAGE INTEGRASE"/>
    <property type="match status" value="1"/>
</dbReference>
<organism evidence="3 4">
    <name type="scientific">Bradyrhizobium yuanmingense</name>
    <dbReference type="NCBI Taxonomy" id="108015"/>
    <lineage>
        <taxon>Bacteria</taxon>
        <taxon>Pseudomonadati</taxon>
        <taxon>Pseudomonadota</taxon>
        <taxon>Alphaproteobacteria</taxon>
        <taxon>Hyphomicrobiales</taxon>
        <taxon>Nitrobacteraceae</taxon>
        <taxon>Bradyrhizobium</taxon>
    </lineage>
</organism>
<dbReference type="InterPro" id="IPR050808">
    <property type="entry name" value="Phage_Integrase"/>
</dbReference>
<name>A0ABV4G714_9BRAD</name>
<comment type="caution">
    <text evidence="3">The sequence shown here is derived from an EMBL/GenBank/DDBJ whole genome shotgun (WGS) entry which is preliminary data.</text>
</comment>
<keyword evidence="2" id="KW-0229">DNA integration</keyword>
<reference evidence="3 4" key="1">
    <citation type="submission" date="2024-07" db="EMBL/GenBank/DDBJ databases">
        <title>Genomic Encyclopedia of Type Strains, Phase V (KMG-V): Genome sequencing to study the core and pangenomes of soil and plant-associated prokaryotes.</title>
        <authorList>
            <person name="Whitman W."/>
        </authorList>
    </citation>
    <scope>NUCLEOTIDE SEQUENCE [LARGE SCALE GENOMIC DNA]</scope>
    <source>
        <strain evidence="3 4">USDA 222</strain>
    </source>
</reference>
<dbReference type="SUPFAM" id="SSF56349">
    <property type="entry name" value="DNA breaking-rejoining enzymes"/>
    <property type="match status" value="1"/>
</dbReference>
<protein>
    <recommendedName>
        <fullName evidence="5">Tyr recombinase domain-containing protein</fullName>
    </recommendedName>
</protein>
<evidence type="ECO:0000256" key="2">
    <source>
        <dbReference type="ARBA" id="ARBA00022908"/>
    </source>
</evidence>
<comment type="similarity">
    <text evidence="1">Belongs to the 'phage' integrase family.</text>
</comment>
<evidence type="ECO:0000313" key="3">
    <source>
        <dbReference type="EMBL" id="MEY9467702.1"/>
    </source>
</evidence>
<gene>
    <name evidence="3" type="ORF">ABH992_000101</name>
</gene>
<evidence type="ECO:0000256" key="1">
    <source>
        <dbReference type="ARBA" id="ARBA00008857"/>
    </source>
</evidence>
<sequence length="181" mass="20300">MRLLVWMPFPALERACLETEATLVLRFSFSPYHGTRRNTAHAQVGVDHLEGDLEDTCRTHENAPSIGRAALKAGARHYWRGVGPHGNGLLLRSIRSNLKPLSENALNSALRRMGYSKDEMTAHGFRSTASTICNERRLAAAEVIEVALAHQDEDDVPRVYNRALYIKRANGFDETVGRFTR</sequence>